<evidence type="ECO:0000313" key="2">
    <source>
        <dbReference type="Proteomes" id="UP000434475"/>
    </source>
</evidence>
<dbReference type="EMBL" id="WKPR01000003">
    <property type="protein sequence ID" value="MSB18451.1"/>
    <property type="molecule type" value="Genomic_DNA"/>
</dbReference>
<accession>A0A6I2QXD7</accession>
<dbReference type="RefSeq" id="WP_172697215.1">
    <property type="nucleotide sequence ID" value="NZ_WKPR01000003.1"/>
</dbReference>
<evidence type="ECO:0000313" key="1">
    <source>
        <dbReference type="EMBL" id="MSB18451.1"/>
    </source>
</evidence>
<dbReference type="Proteomes" id="UP000434475">
    <property type="component" value="Unassembled WGS sequence"/>
</dbReference>
<protein>
    <submittedName>
        <fullName evidence="1">Uncharacterized protein</fullName>
    </submittedName>
</protein>
<comment type="caution">
    <text evidence="1">The sequence shown here is derived from an EMBL/GenBank/DDBJ whole genome shotgun (WGS) entry which is preliminary data.</text>
</comment>
<gene>
    <name evidence="1" type="ORF">GKE97_02845</name>
</gene>
<name>A0A6I2QXD7_FLAPL</name>
<reference evidence="1 2" key="1">
    <citation type="journal article" date="2019" name="Nat. Med.">
        <title>A library of human gut bacterial isolates paired with longitudinal multiomics data enables mechanistic microbiome research.</title>
        <authorList>
            <person name="Poyet M."/>
            <person name="Groussin M."/>
            <person name="Gibbons S.M."/>
            <person name="Avila-Pacheco J."/>
            <person name="Jiang X."/>
            <person name="Kearney S.M."/>
            <person name="Perrotta A.R."/>
            <person name="Berdy B."/>
            <person name="Zhao S."/>
            <person name="Lieberman T.D."/>
            <person name="Swanson P.K."/>
            <person name="Smith M."/>
            <person name="Roesemann S."/>
            <person name="Alexander J.E."/>
            <person name="Rich S.A."/>
            <person name="Livny J."/>
            <person name="Vlamakis H."/>
            <person name="Clish C."/>
            <person name="Bullock K."/>
            <person name="Deik A."/>
            <person name="Scott J."/>
            <person name="Pierce K.A."/>
            <person name="Xavier R.J."/>
            <person name="Alm E.J."/>
        </authorList>
    </citation>
    <scope>NUCLEOTIDE SEQUENCE [LARGE SCALE GENOMIC DNA]</scope>
    <source>
        <strain evidence="1 2">BIOML-A2</strain>
    </source>
</reference>
<dbReference type="AlphaFoldDB" id="A0A6I2QXD7"/>
<organism evidence="1 2">
    <name type="scientific">Flavonifractor plautii</name>
    <name type="common">Fusobacterium plautii</name>
    <dbReference type="NCBI Taxonomy" id="292800"/>
    <lineage>
        <taxon>Bacteria</taxon>
        <taxon>Bacillati</taxon>
        <taxon>Bacillota</taxon>
        <taxon>Clostridia</taxon>
        <taxon>Eubacteriales</taxon>
        <taxon>Oscillospiraceae</taxon>
        <taxon>Flavonifractor</taxon>
    </lineage>
</organism>
<sequence>MGKKRNIPVYNRGNAARQTQRKYLGSKMTQAERVQKNREAAGHVISMCFLVALNNRYGIGEERLGRVTDAANAELERFDLEKRAVGMEKAKKRLAGKLGELLPNGFLLPATKTPRREKDWAMLGEQREAAEIVVGCYALAAHKALSFGPDRVQGTVAETERVFREFGAWTEGGDYFGYALLARELERIFRTPITVDESDAREPIFGDTLD</sequence>
<proteinExistence type="predicted"/>